<keyword evidence="3" id="KW-1185">Reference proteome</keyword>
<reference evidence="2 3" key="1">
    <citation type="submission" date="2016-11" db="EMBL/GenBank/DDBJ databases">
        <authorList>
            <person name="Jaros S."/>
            <person name="Januszkiewicz K."/>
            <person name="Wedrychowicz H."/>
        </authorList>
    </citation>
    <scope>NUCLEOTIDE SEQUENCE [LARGE SCALE GENOMIC DNA]</scope>
    <source>
        <strain evidence="2 3">GAS95</strain>
    </source>
</reference>
<dbReference type="OrthoDB" id="8797260at2"/>
<name>A0A1N6KLG7_9BURK</name>
<feature type="chain" id="PRO_5009936944" description="DUF3613 domain-containing protein" evidence="1">
    <location>
        <begin position="35"/>
        <end position="115"/>
    </location>
</feature>
<dbReference type="AlphaFoldDB" id="A0A1N6KLG7"/>
<dbReference type="InterPro" id="IPR022053">
    <property type="entry name" value="DUF3613"/>
</dbReference>
<keyword evidence="1" id="KW-0732">Signal</keyword>
<evidence type="ECO:0000313" key="2">
    <source>
        <dbReference type="EMBL" id="SIO57350.1"/>
    </source>
</evidence>
<evidence type="ECO:0000313" key="3">
    <source>
        <dbReference type="Proteomes" id="UP000185151"/>
    </source>
</evidence>
<organism evidence="2 3">
    <name type="scientific">Paraburkholderia phenazinium</name>
    <dbReference type="NCBI Taxonomy" id="60549"/>
    <lineage>
        <taxon>Bacteria</taxon>
        <taxon>Pseudomonadati</taxon>
        <taxon>Pseudomonadota</taxon>
        <taxon>Betaproteobacteria</taxon>
        <taxon>Burkholderiales</taxon>
        <taxon>Burkholderiaceae</taxon>
        <taxon>Paraburkholderia</taxon>
    </lineage>
</organism>
<evidence type="ECO:0008006" key="4">
    <source>
        <dbReference type="Google" id="ProtNLM"/>
    </source>
</evidence>
<dbReference type="RefSeq" id="WP_074298198.1">
    <property type="nucleotide sequence ID" value="NZ_FSRU01000002.1"/>
</dbReference>
<dbReference type="EMBL" id="FSRU01000002">
    <property type="protein sequence ID" value="SIO57350.1"/>
    <property type="molecule type" value="Genomic_DNA"/>
</dbReference>
<feature type="signal peptide" evidence="1">
    <location>
        <begin position="1"/>
        <end position="34"/>
    </location>
</feature>
<sequence>MTNQSINRSKGRLASLVLTLAALALAGGANVARAQNDASQPPVPNSEIDHATSQWLALQRSNAMAAPAQPMLGAEASLAYKRYLESFNSKIPDYYGSAIGQSSSGSSQGGTLPQN</sequence>
<dbReference type="Pfam" id="PF12266">
    <property type="entry name" value="DUF3613"/>
    <property type="match status" value="1"/>
</dbReference>
<evidence type="ECO:0000256" key="1">
    <source>
        <dbReference type="SAM" id="SignalP"/>
    </source>
</evidence>
<accession>A0A1N6KLG7</accession>
<dbReference type="Proteomes" id="UP000185151">
    <property type="component" value="Unassembled WGS sequence"/>
</dbReference>
<protein>
    <recommendedName>
        <fullName evidence="4">DUF3613 domain-containing protein</fullName>
    </recommendedName>
</protein>
<proteinExistence type="predicted"/>
<gene>
    <name evidence="2" type="ORF">SAMN05444165_3849</name>
</gene>